<comment type="cofactor">
    <cofactor evidence="16">
        <name>NH4(+)</name>
        <dbReference type="ChEBI" id="CHEBI:28938"/>
    </cofactor>
    <cofactor evidence="16">
        <name>K(+)</name>
        <dbReference type="ChEBI" id="CHEBI:29103"/>
    </cofactor>
    <text evidence="16">A monovalent cation. Ammonium or potassium.</text>
</comment>
<dbReference type="GO" id="GO:0004594">
    <property type="term" value="F:pantothenate kinase activity"/>
    <property type="evidence" value="ECO:0007669"/>
    <property type="project" value="UniProtKB-UniRule"/>
</dbReference>
<feature type="binding site" evidence="16">
    <location>
        <begin position="6"/>
        <end position="13"/>
    </location>
    <ligand>
        <name>ATP</name>
        <dbReference type="ChEBI" id="CHEBI:30616"/>
    </ligand>
</feature>
<dbReference type="GO" id="GO:0005737">
    <property type="term" value="C:cytoplasm"/>
    <property type="evidence" value="ECO:0007669"/>
    <property type="project" value="UniProtKB-SubCell"/>
</dbReference>
<dbReference type="GO" id="GO:0015937">
    <property type="term" value="P:coenzyme A biosynthetic process"/>
    <property type="evidence" value="ECO:0007669"/>
    <property type="project" value="UniProtKB-UniRule"/>
</dbReference>
<feature type="binding site" evidence="16">
    <location>
        <position position="129"/>
    </location>
    <ligand>
        <name>K(+)</name>
        <dbReference type="ChEBI" id="CHEBI:29103"/>
    </ligand>
</feature>
<dbReference type="NCBIfam" id="NF009855">
    <property type="entry name" value="PRK13321.1"/>
    <property type="match status" value="1"/>
</dbReference>
<comment type="pathway">
    <text evidence="4 16">Cofactor biosynthesis; coenzyme A biosynthesis; CoA from (R)-pantothenate: step 1/5.</text>
</comment>
<organism evidence="17 18">
    <name type="scientific">Massiliimalia timonensis</name>
    <dbReference type="NCBI Taxonomy" id="1987501"/>
    <lineage>
        <taxon>Bacteria</taxon>
        <taxon>Bacillati</taxon>
        <taxon>Bacillota</taxon>
        <taxon>Clostridia</taxon>
        <taxon>Eubacteriales</taxon>
        <taxon>Oscillospiraceae</taxon>
        <taxon>Massiliimalia</taxon>
    </lineage>
</organism>
<evidence type="ECO:0000256" key="16">
    <source>
        <dbReference type="HAMAP-Rule" id="MF_01274"/>
    </source>
</evidence>
<sequence>MLLAVDIGNTNMEFGVFDQEQLKASFRLATHHDVTSDELGLSIRQFFLIHEILPETIEDVLISSVVPQVVYSVKNAMRKYLSIEPLIVQENFSIPIVNKYDNPSEVGADRLVNAYAGFRKYGGGIVVVDFGTATNFDVIDQEGAYLGGVLYPGIKISLEALVQRTSKLPKVEIEAPGRMIGTNTAMSMQSGIVYGYTGAVVRIIENISKELGYQPKVIATGGLARVIGEHTDIFSYIDRSLTLDGLCLIYRDYQAGKQ</sequence>
<dbReference type="HAMAP" id="MF_01274">
    <property type="entry name" value="Pantothen_kinase_3"/>
    <property type="match status" value="1"/>
</dbReference>
<dbReference type="Gene3D" id="3.30.420.40">
    <property type="match status" value="2"/>
</dbReference>
<keyword evidence="7 16" id="KW-0963">Cytoplasm</keyword>
<feature type="active site" description="Proton acceptor" evidence="16">
    <location>
        <position position="109"/>
    </location>
</feature>
<dbReference type="NCBIfam" id="TIGR00671">
    <property type="entry name" value="baf"/>
    <property type="match status" value="1"/>
</dbReference>
<evidence type="ECO:0000256" key="9">
    <source>
        <dbReference type="ARBA" id="ARBA00022741"/>
    </source>
</evidence>
<feature type="binding site" evidence="16">
    <location>
        <position position="132"/>
    </location>
    <ligand>
        <name>ATP</name>
        <dbReference type="ChEBI" id="CHEBI:30616"/>
    </ligand>
</feature>
<evidence type="ECO:0000256" key="15">
    <source>
        <dbReference type="ARBA" id="ARBA00040883"/>
    </source>
</evidence>
<comment type="subcellular location">
    <subcellularLocation>
        <location evidence="3 16">Cytoplasm</location>
    </subcellularLocation>
</comment>
<dbReference type="UniPathway" id="UPA00241">
    <property type="reaction ID" value="UER00352"/>
</dbReference>
<dbReference type="PANTHER" id="PTHR34265">
    <property type="entry name" value="TYPE III PANTOTHENATE KINASE"/>
    <property type="match status" value="1"/>
</dbReference>
<dbReference type="InterPro" id="IPR043129">
    <property type="entry name" value="ATPase_NBD"/>
</dbReference>
<evidence type="ECO:0000256" key="5">
    <source>
        <dbReference type="ARBA" id="ARBA00011738"/>
    </source>
</evidence>
<comment type="cofactor">
    <cofactor evidence="2">
        <name>K(+)</name>
        <dbReference type="ChEBI" id="CHEBI:29103"/>
    </cofactor>
</comment>
<evidence type="ECO:0000256" key="10">
    <source>
        <dbReference type="ARBA" id="ARBA00022777"/>
    </source>
</evidence>
<evidence type="ECO:0000256" key="2">
    <source>
        <dbReference type="ARBA" id="ARBA00001958"/>
    </source>
</evidence>
<keyword evidence="12 16" id="KW-0630">Potassium</keyword>
<accession>A0A8J6PC54</accession>
<evidence type="ECO:0000256" key="7">
    <source>
        <dbReference type="ARBA" id="ARBA00022490"/>
    </source>
</evidence>
<dbReference type="CDD" id="cd24015">
    <property type="entry name" value="ASKHA_NBD_PanK-III"/>
    <property type="match status" value="1"/>
</dbReference>
<evidence type="ECO:0000256" key="4">
    <source>
        <dbReference type="ARBA" id="ARBA00005225"/>
    </source>
</evidence>
<comment type="similarity">
    <text evidence="14 16">Belongs to the type III pantothenate kinase family.</text>
</comment>
<dbReference type="SUPFAM" id="SSF53067">
    <property type="entry name" value="Actin-like ATPase domain"/>
    <property type="match status" value="2"/>
</dbReference>
<keyword evidence="18" id="KW-1185">Reference proteome</keyword>
<feature type="binding site" evidence="16">
    <location>
        <begin position="107"/>
        <end position="110"/>
    </location>
    <ligand>
        <name>substrate</name>
    </ligand>
</feature>
<comment type="function">
    <text evidence="16">Catalyzes the phosphorylation of pantothenate (Pan), the first step in CoA biosynthesis.</text>
</comment>
<feature type="binding site" evidence="16">
    <location>
        <position position="184"/>
    </location>
    <ligand>
        <name>substrate</name>
    </ligand>
</feature>
<proteinExistence type="inferred from homology"/>
<feature type="binding site" evidence="16">
    <location>
        <position position="100"/>
    </location>
    <ligand>
        <name>substrate</name>
    </ligand>
</feature>
<keyword evidence="16" id="KW-0479">Metal-binding</keyword>
<evidence type="ECO:0000256" key="12">
    <source>
        <dbReference type="ARBA" id="ARBA00022958"/>
    </source>
</evidence>
<keyword evidence="13 16" id="KW-0173">Coenzyme A biosynthesis</keyword>
<name>A0A8J6PC54_9FIRM</name>
<dbReference type="PANTHER" id="PTHR34265:SF1">
    <property type="entry name" value="TYPE III PANTOTHENATE KINASE"/>
    <property type="match status" value="1"/>
</dbReference>
<comment type="subunit">
    <text evidence="5 16">Homodimer.</text>
</comment>
<protein>
    <recommendedName>
        <fullName evidence="15 16">Type III pantothenate kinase</fullName>
        <ecNumber evidence="6 16">2.7.1.33</ecNumber>
    </recommendedName>
    <alternativeName>
        <fullName evidence="16">PanK-III</fullName>
    </alternativeName>
    <alternativeName>
        <fullName evidence="16">Pantothenic acid kinase</fullName>
    </alternativeName>
</protein>
<dbReference type="Proteomes" id="UP000632659">
    <property type="component" value="Unassembled WGS sequence"/>
</dbReference>
<evidence type="ECO:0000256" key="3">
    <source>
        <dbReference type="ARBA" id="ARBA00004496"/>
    </source>
</evidence>
<dbReference type="GO" id="GO:0005524">
    <property type="term" value="F:ATP binding"/>
    <property type="evidence" value="ECO:0007669"/>
    <property type="project" value="UniProtKB-UniRule"/>
</dbReference>
<evidence type="ECO:0000256" key="1">
    <source>
        <dbReference type="ARBA" id="ARBA00001206"/>
    </source>
</evidence>
<dbReference type="Pfam" id="PF03309">
    <property type="entry name" value="Pan_kinase"/>
    <property type="match status" value="1"/>
</dbReference>
<dbReference type="AlphaFoldDB" id="A0A8J6PC54"/>
<evidence type="ECO:0000256" key="8">
    <source>
        <dbReference type="ARBA" id="ARBA00022679"/>
    </source>
</evidence>
<keyword evidence="8 16" id="KW-0808">Transferase</keyword>
<dbReference type="RefSeq" id="WP_187536687.1">
    <property type="nucleotide sequence ID" value="NZ_JACRTL010000006.1"/>
</dbReference>
<evidence type="ECO:0000256" key="14">
    <source>
        <dbReference type="ARBA" id="ARBA00038036"/>
    </source>
</evidence>
<keyword evidence="10 16" id="KW-0418">Kinase</keyword>
<dbReference type="InterPro" id="IPR004619">
    <property type="entry name" value="Type_III_PanK"/>
</dbReference>
<evidence type="ECO:0000313" key="17">
    <source>
        <dbReference type="EMBL" id="MBC8611527.1"/>
    </source>
</evidence>
<gene>
    <name evidence="16" type="primary">coaX</name>
    <name evidence="17" type="ORF">H8702_10510</name>
</gene>
<evidence type="ECO:0000256" key="13">
    <source>
        <dbReference type="ARBA" id="ARBA00022993"/>
    </source>
</evidence>
<evidence type="ECO:0000313" key="18">
    <source>
        <dbReference type="Proteomes" id="UP000632659"/>
    </source>
</evidence>
<dbReference type="NCBIfam" id="NF009848">
    <property type="entry name" value="PRK13318.1-6"/>
    <property type="match status" value="1"/>
</dbReference>
<comment type="catalytic activity">
    <reaction evidence="1 16">
        <text>(R)-pantothenate + ATP = (R)-4'-phosphopantothenate + ADP + H(+)</text>
        <dbReference type="Rhea" id="RHEA:16373"/>
        <dbReference type="ChEBI" id="CHEBI:10986"/>
        <dbReference type="ChEBI" id="CHEBI:15378"/>
        <dbReference type="ChEBI" id="CHEBI:29032"/>
        <dbReference type="ChEBI" id="CHEBI:30616"/>
        <dbReference type="ChEBI" id="CHEBI:456216"/>
        <dbReference type="EC" id="2.7.1.33"/>
    </reaction>
</comment>
<dbReference type="GO" id="GO:0046872">
    <property type="term" value="F:metal ion binding"/>
    <property type="evidence" value="ECO:0007669"/>
    <property type="project" value="UniProtKB-KW"/>
</dbReference>
<evidence type="ECO:0000256" key="6">
    <source>
        <dbReference type="ARBA" id="ARBA00012102"/>
    </source>
</evidence>
<keyword evidence="9 16" id="KW-0547">Nucleotide-binding</keyword>
<comment type="caution">
    <text evidence="17">The sequence shown here is derived from an EMBL/GenBank/DDBJ whole genome shotgun (WGS) entry which is preliminary data.</text>
</comment>
<reference evidence="17" key="1">
    <citation type="submission" date="2020-08" db="EMBL/GenBank/DDBJ databases">
        <title>Genome public.</title>
        <authorList>
            <person name="Liu C."/>
            <person name="Sun Q."/>
        </authorList>
    </citation>
    <scope>NUCLEOTIDE SEQUENCE</scope>
    <source>
        <strain evidence="17">NSJ-15</strain>
    </source>
</reference>
<dbReference type="EC" id="2.7.1.33" evidence="6 16"/>
<dbReference type="EMBL" id="JACRTL010000006">
    <property type="protein sequence ID" value="MBC8611527.1"/>
    <property type="molecule type" value="Genomic_DNA"/>
</dbReference>
<evidence type="ECO:0000256" key="11">
    <source>
        <dbReference type="ARBA" id="ARBA00022840"/>
    </source>
</evidence>
<keyword evidence="11 16" id="KW-0067">ATP-binding</keyword>